<comment type="similarity">
    <text evidence="2 11">Belongs to the glutamate--cysteine ligase type 3 family.</text>
</comment>
<dbReference type="GO" id="GO:0042542">
    <property type="term" value="P:response to hydrogen peroxide"/>
    <property type="evidence" value="ECO:0007669"/>
    <property type="project" value="EnsemblFungi"/>
</dbReference>
<evidence type="ECO:0000256" key="3">
    <source>
        <dbReference type="ARBA" id="ARBA00012220"/>
    </source>
</evidence>
<dbReference type="InterPro" id="IPR004308">
    <property type="entry name" value="GCS"/>
</dbReference>
<evidence type="ECO:0000256" key="1">
    <source>
        <dbReference type="ARBA" id="ARBA00005006"/>
    </source>
</evidence>
<keyword evidence="13" id="KW-1185">Reference proteome</keyword>
<dbReference type="PANTHER" id="PTHR11164:SF0">
    <property type="entry name" value="GLUTAMATE--CYSTEINE LIGASE CATALYTIC SUBUNIT"/>
    <property type="match status" value="1"/>
</dbReference>
<dbReference type="OrthoDB" id="7939818at2759"/>
<evidence type="ECO:0000256" key="10">
    <source>
        <dbReference type="ARBA" id="ARBA00032122"/>
    </source>
</evidence>
<sequence length="689" mass="80559">MGLLALGTPLVWNESREYNDFIREKGVQYILNVFKNAGERDHDELYWGDEIEYMLIEFNEWSKQAKLDIVHDNLLTVLNTDTATDLNGVSDENINYYRLCLDNDVNFHPEYGRFMLEATPLNPYLNLNGNYNYVEYNMKVRRELAEDIISNYNENSKSIKYKPLTITSFPRLGTNNFINVDEKLVWNHKNNASRSLFLPDEVINRHIRFPTLTSNIRERRGEKVAMNIPMYKDMNTPDHDDTIYQRDWFPREDAEAAGASKKDHIYMDSMGFGMGCSCLQTTYQAPNINAARYLYDSLVNFAPIFLALSSAAPFFKGWLADQDVRWNVISGGTDDRTPRERDTESVLPQYNIGGLGNIAKDKYNKVQSLPKARYSHVDLFLGGNKFFKRTFNDTNVPLNEDLLKVLLENDIAPMDYDMAKHFSHLYVRDPLVIFEENINDKTDGSLQNHFENIQSTNWQTLRFKPPTLDATPDNKSVPGWRVEFRPLEVQLTDFENAAYSIFIYLLVESILKFSDSLNPYLSMSKIWQNMDTAHKRDPISSQKFHWKTTFNNALNPEGKTEELVIDEIFHNKENGIFQIYINPILIDKKIIEKDWKELKHSSKYLRLYYYLKLISDRASKKLPSVANYLRSFILSHPEYHQDSRISEIINFDLLEMCDRITHFDNSRNEMDSYFGKELTEYLLNNDVSY</sequence>
<evidence type="ECO:0000256" key="6">
    <source>
        <dbReference type="ARBA" id="ARBA00022684"/>
    </source>
</evidence>
<dbReference type="GO" id="GO:0006750">
    <property type="term" value="P:glutathione biosynthetic process"/>
    <property type="evidence" value="ECO:0007669"/>
    <property type="project" value="UniProtKB-UniRule"/>
</dbReference>
<dbReference type="GeneID" id="11532858"/>
<dbReference type="EC" id="6.3.2.2" evidence="3 11"/>
<keyword evidence="5 11" id="KW-0436">Ligase</keyword>
<name>G8BXG6_TETPH</name>
<evidence type="ECO:0000256" key="7">
    <source>
        <dbReference type="ARBA" id="ARBA00022741"/>
    </source>
</evidence>
<evidence type="ECO:0000313" key="12">
    <source>
        <dbReference type="EMBL" id="CCE64594.1"/>
    </source>
</evidence>
<evidence type="ECO:0000256" key="4">
    <source>
        <dbReference type="ARBA" id="ARBA00014618"/>
    </source>
</evidence>
<reference evidence="12 13" key="1">
    <citation type="journal article" date="2011" name="Proc. Natl. Acad. Sci. U.S.A.">
        <title>Evolutionary erosion of yeast sex chromosomes by mating-type switching accidents.</title>
        <authorList>
            <person name="Gordon J.L."/>
            <person name="Armisen D."/>
            <person name="Proux-Wera E."/>
            <person name="Oheigeartaigh S.S."/>
            <person name="Byrne K.P."/>
            <person name="Wolfe K.H."/>
        </authorList>
    </citation>
    <scope>NUCLEOTIDE SEQUENCE [LARGE SCALE GENOMIC DNA]</scope>
    <source>
        <strain evidence="13">ATCC 24235 / CBS 4417 / NBRC 1672 / NRRL Y-8282 / UCD 70-5</strain>
    </source>
</reference>
<dbReference type="UniPathway" id="UPA00142">
    <property type="reaction ID" value="UER00209"/>
</dbReference>
<dbReference type="Proteomes" id="UP000005666">
    <property type="component" value="Chromosome 9"/>
</dbReference>
<keyword evidence="8 11" id="KW-0067">ATP-binding</keyword>
<evidence type="ECO:0000256" key="5">
    <source>
        <dbReference type="ARBA" id="ARBA00022598"/>
    </source>
</evidence>
<dbReference type="EMBL" id="HE612864">
    <property type="protein sequence ID" value="CCE64594.1"/>
    <property type="molecule type" value="Genomic_DNA"/>
</dbReference>
<dbReference type="GO" id="GO:0005737">
    <property type="term" value="C:cytoplasm"/>
    <property type="evidence" value="ECO:0007669"/>
    <property type="project" value="EnsemblFungi"/>
</dbReference>
<evidence type="ECO:0000256" key="2">
    <source>
        <dbReference type="ARBA" id="ARBA00008100"/>
    </source>
</evidence>
<dbReference type="KEGG" id="tpf:TPHA_0I00880"/>
<dbReference type="HOGENOM" id="CLU_010467_0_0_1"/>
<dbReference type="AlphaFoldDB" id="G8BXG6"/>
<protein>
    <recommendedName>
        <fullName evidence="4 11">Glutamate--cysteine ligase</fullName>
        <ecNumber evidence="3 11">6.3.2.2</ecNumber>
    </recommendedName>
    <alternativeName>
        <fullName evidence="10 11">Gamma-ECS</fullName>
    </alternativeName>
    <alternativeName>
        <fullName evidence="9 11">Gamma-glutamylcysteine synthetase</fullName>
    </alternativeName>
</protein>
<dbReference type="InterPro" id="IPR014746">
    <property type="entry name" value="Gln_synth/guanido_kin_cat_dom"/>
</dbReference>
<proteinExistence type="inferred from homology"/>
<dbReference type="STRING" id="1071381.G8BXG6"/>
<dbReference type="Gene3D" id="3.30.590.50">
    <property type="match status" value="2"/>
</dbReference>
<dbReference type="GO" id="GO:0004357">
    <property type="term" value="F:glutamate-cysteine ligase activity"/>
    <property type="evidence" value="ECO:0007669"/>
    <property type="project" value="UniProtKB-UniRule"/>
</dbReference>
<dbReference type="GO" id="GO:0005524">
    <property type="term" value="F:ATP binding"/>
    <property type="evidence" value="ECO:0007669"/>
    <property type="project" value="UniProtKB-UniRule"/>
</dbReference>
<keyword evidence="6 11" id="KW-0317">Glutathione biosynthesis</keyword>
<dbReference type="Gene3D" id="1.10.8.960">
    <property type="match status" value="1"/>
</dbReference>
<dbReference type="Gene3D" id="1.10.150.710">
    <property type="entry name" value="Glutamate cysteine ligase subdomain"/>
    <property type="match status" value="1"/>
</dbReference>
<gene>
    <name evidence="12" type="primary">TPHA0I00880</name>
    <name evidence="12" type="ordered locus">TPHA_0I00880</name>
</gene>
<comment type="catalytic activity">
    <reaction evidence="11">
        <text>L-cysteine + L-glutamate + ATP = gamma-L-glutamyl-L-cysteine + ADP + phosphate + H(+)</text>
        <dbReference type="Rhea" id="RHEA:13285"/>
        <dbReference type="ChEBI" id="CHEBI:15378"/>
        <dbReference type="ChEBI" id="CHEBI:29985"/>
        <dbReference type="ChEBI" id="CHEBI:30616"/>
        <dbReference type="ChEBI" id="CHEBI:35235"/>
        <dbReference type="ChEBI" id="CHEBI:43474"/>
        <dbReference type="ChEBI" id="CHEBI:58173"/>
        <dbReference type="ChEBI" id="CHEBI:456216"/>
        <dbReference type="EC" id="6.3.2.2"/>
    </reaction>
</comment>
<evidence type="ECO:0000313" key="13">
    <source>
        <dbReference type="Proteomes" id="UP000005666"/>
    </source>
</evidence>
<keyword evidence="7 11" id="KW-0547">Nucleotide-binding</keyword>
<accession>G8BXG6</accession>
<organism evidence="12 13">
    <name type="scientific">Tetrapisispora phaffii (strain ATCC 24235 / CBS 4417 / NBRC 1672 / NRRL Y-8282 / UCD 70-5)</name>
    <name type="common">Yeast</name>
    <name type="synonym">Fabospora phaffii</name>
    <dbReference type="NCBI Taxonomy" id="1071381"/>
    <lineage>
        <taxon>Eukaryota</taxon>
        <taxon>Fungi</taxon>
        <taxon>Dikarya</taxon>
        <taxon>Ascomycota</taxon>
        <taxon>Saccharomycotina</taxon>
        <taxon>Saccharomycetes</taxon>
        <taxon>Saccharomycetales</taxon>
        <taxon>Saccharomycetaceae</taxon>
        <taxon>Tetrapisispora</taxon>
    </lineage>
</organism>
<comment type="pathway">
    <text evidence="1 11">Sulfur metabolism; glutathione biosynthesis; glutathione from L-cysteine and L-glutamate: step 1/2.</text>
</comment>
<dbReference type="PANTHER" id="PTHR11164">
    <property type="entry name" value="GLUTAMATE CYSTEINE LIGASE"/>
    <property type="match status" value="1"/>
</dbReference>
<dbReference type="Pfam" id="PF03074">
    <property type="entry name" value="GCS"/>
    <property type="match status" value="1"/>
</dbReference>
<dbReference type="FunFam" id="3.30.590.50:FF:000004">
    <property type="entry name" value="Glutamate-cysteine ligase Gcs1"/>
    <property type="match status" value="1"/>
</dbReference>
<evidence type="ECO:0000256" key="9">
    <source>
        <dbReference type="ARBA" id="ARBA00030585"/>
    </source>
</evidence>
<dbReference type="eggNOG" id="KOG3754">
    <property type="taxonomic scope" value="Eukaryota"/>
</dbReference>
<dbReference type="GO" id="GO:0046686">
    <property type="term" value="P:response to cadmium ion"/>
    <property type="evidence" value="ECO:0007669"/>
    <property type="project" value="EnsemblFungi"/>
</dbReference>
<dbReference type="OMA" id="IAHMFIR"/>
<evidence type="ECO:0000256" key="11">
    <source>
        <dbReference type="RuleBase" id="RU367135"/>
    </source>
</evidence>
<dbReference type="SUPFAM" id="SSF55931">
    <property type="entry name" value="Glutamine synthetase/guanido kinase"/>
    <property type="match status" value="1"/>
</dbReference>
<dbReference type="RefSeq" id="XP_003687028.1">
    <property type="nucleotide sequence ID" value="XM_003686980.1"/>
</dbReference>
<evidence type="ECO:0000256" key="8">
    <source>
        <dbReference type="ARBA" id="ARBA00022840"/>
    </source>
</evidence>